<dbReference type="Gene3D" id="1.20.1440.20">
    <property type="entry name" value="LemA-like domain"/>
    <property type="match status" value="1"/>
</dbReference>
<evidence type="ECO:0000256" key="4">
    <source>
        <dbReference type="ARBA" id="ARBA00022989"/>
    </source>
</evidence>
<evidence type="ECO:0000313" key="8">
    <source>
        <dbReference type="Proteomes" id="UP000600588"/>
    </source>
</evidence>
<comment type="subcellular location">
    <subcellularLocation>
        <location evidence="1">Membrane</location>
        <topology evidence="1">Single-pass membrane protein</topology>
    </subcellularLocation>
</comment>
<evidence type="ECO:0000256" key="1">
    <source>
        <dbReference type="ARBA" id="ARBA00004167"/>
    </source>
</evidence>
<dbReference type="SUPFAM" id="SSF140478">
    <property type="entry name" value="LemA-like"/>
    <property type="match status" value="1"/>
</dbReference>
<keyword evidence="3 6" id="KW-0812">Transmembrane</keyword>
<evidence type="ECO:0000256" key="2">
    <source>
        <dbReference type="ARBA" id="ARBA00008854"/>
    </source>
</evidence>
<accession>A0A8J6Q2H3</accession>
<proteinExistence type="inferred from homology"/>
<dbReference type="AlphaFoldDB" id="A0A8J6Q2H3"/>
<organism evidence="7 8">
    <name type="scientific">Aestuariibaculum sediminum</name>
    <dbReference type="NCBI Taxonomy" id="2770637"/>
    <lineage>
        <taxon>Bacteria</taxon>
        <taxon>Pseudomonadati</taxon>
        <taxon>Bacteroidota</taxon>
        <taxon>Flavobacteriia</taxon>
        <taxon>Flavobacteriales</taxon>
        <taxon>Flavobacteriaceae</taxon>
    </lineage>
</organism>
<evidence type="ECO:0000256" key="6">
    <source>
        <dbReference type="SAM" id="Phobius"/>
    </source>
</evidence>
<evidence type="ECO:0000256" key="5">
    <source>
        <dbReference type="ARBA" id="ARBA00023136"/>
    </source>
</evidence>
<dbReference type="InterPro" id="IPR023353">
    <property type="entry name" value="LemA-like_dom_sf"/>
</dbReference>
<dbReference type="PANTHER" id="PTHR34478">
    <property type="entry name" value="PROTEIN LEMA"/>
    <property type="match status" value="1"/>
</dbReference>
<keyword evidence="4 6" id="KW-1133">Transmembrane helix</keyword>
<comment type="similarity">
    <text evidence="2">Belongs to the LemA family.</text>
</comment>
<dbReference type="EMBL" id="JACVXB010000011">
    <property type="protein sequence ID" value="MBD0833632.1"/>
    <property type="molecule type" value="Genomic_DNA"/>
</dbReference>
<sequence length="207" mass="22734">MKKGLISGLGCGAIAAIAIGIFIVISILFGMNFNNKAVALEENVGEAWGNVQTSYQRRNDLIGNLVNTVKGAADFERKTLTEVIEARAKATSISIDPNNITPEQLAQYNQVQGGLSGALKSLLVTVERYPELKSNQNFLKLQDELTSTENTIQTARTRYNEAIKPYNIHIKTFPNSLLAGILNFDSKPYFDSESGAEQPVDVEFDFN</sequence>
<feature type="transmembrane region" description="Helical" evidence="6">
    <location>
        <begin position="6"/>
        <end position="29"/>
    </location>
</feature>
<dbReference type="Proteomes" id="UP000600588">
    <property type="component" value="Unassembled WGS sequence"/>
</dbReference>
<dbReference type="RefSeq" id="WP_188231414.1">
    <property type="nucleotide sequence ID" value="NZ_JACVXB010000011.1"/>
</dbReference>
<gene>
    <name evidence="7" type="ORF">ICJ83_15975</name>
</gene>
<keyword evidence="5 6" id="KW-0472">Membrane</keyword>
<reference evidence="7 8" key="1">
    <citation type="submission" date="2020-09" db="EMBL/GenBank/DDBJ databases">
        <title>TT11 complete genome.</title>
        <authorList>
            <person name="Wu Z."/>
        </authorList>
    </citation>
    <scope>NUCLEOTIDE SEQUENCE [LARGE SCALE GENOMIC DNA]</scope>
    <source>
        <strain evidence="7 8">TT11</strain>
    </source>
</reference>
<evidence type="ECO:0000256" key="3">
    <source>
        <dbReference type="ARBA" id="ARBA00022692"/>
    </source>
</evidence>
<name>A0A8J6Q2H3_9FLAO</name>
<keyword evidence="8" id="KW-1185">Reference proteome</keyword>
<dbReference type="Pfam" id="PF04011">
    <property type="entry name" value="LemA"/>
    <property type="match status" value="1"/>
</dbReference>
<protein>
    <submittedName>
        <fullName evidence="7">LemA family protein</fullName>
    </submittedName>
</protein>
<dbReference type="PANTHER" id="PTHR34478:SF2">
    <property type="entry name" value="MEMBRANE PROTEIN"/>
    <property type="match status" value="1"/>
</dbReference>
<evidence type="ECO:0000313" key="7">
    <source>
        <dbReference type="EMBL" id="MBD0833632.1"/>
    </source>
</evidence>
<comment type="caution">
    <text evidence="7">The sequence shown here is derived from an EMBL/GenBank/DDBJ whole genome shotgun (WGS) entry which is preliminary data.</text>
</comment>
<dbReference type="GO" id="GO:0016020">
    <property type="term" value="C:membrane"/>
    <property type="evidence" value="ECO:0007669"/>
    <property type="project" value="UniProtKB-SubCell"/>
</dbReference>
<dbReference type="InterPro" id="IPR007156">
    <property type="entry name" value="MamQ_LemA"/>
</dbReference>